<dbReference type="PANTHER" id="PTHR34322:SF2">
    <property type="entry name" value="TRANSPOSASE IS200-LIKE DOMAIN-CONTAINING PROTEIN"/>
    <property type="match status" value="1"/>
</dbReference>
<organism evidence="2 3">
    <name type="scientific">Candidatus Yonathbacteria bacterium RIFCSPHIGHO2_01_FULL_51_10</name>
    <dbReference type="NCBI Taxonomy" id="1802723"/>
    <lineage>
        <taxon>Bacteria</taxon>
        <taxon>Candidatus Yonathiibacteriota</taxon>
    </lineage>
</organism>
<proteinExistence type="predicted"/>
<dbReference type="SMART" id="SM01321">
    <property type="entry name" value="Y1_Tnp"/>
    <property type="match status" value="1"/>
</dbReference>
<dbReference type="Pfam" id="PF01797">
    <property type="entry name" value="Y1_Tnp"/>
    <property type="match status" value="1"/>
</dbReference>
<dbReference type="STRING" id="1802723.A2675_03060"/>
<dbReference type="AlphaFoldDB" id="A0A1G2S3G7"/>
<gene>
    <name evidence="2" type="ORF">A2675_03060</name>
</gene>
<dbReference type="GO" id="GO:0003677">
    <property type="term" value="F:DNA binding"/>
    <property type="evidence" value="ECO:0007669"/>
    <property type="project" value="InterPro"/>
</dbReference>
<sequence>MARSIEFGINEFYHLYNRGTDRRTVFLDTKDHERFMALLYLANSSAPFHMNDYRGSTSAELFSVEKEDTLVDIGAYCLMPNHFHILAHEKKENGISMFMQKLTTGYTMYFNKKYERTGALFGGRYKATHAGHDEYLRYLFSYIHLNPIKLIDPHWKENGIRNTREAKQYLAGYQHSSYLDYTEGERYERAILNPEAFPKYFQTPNEFKDMVAWWLEFTEVEPR</sequence>
<protein>
    <recommendedName>
        <fullName evidence="1">Transposase IS200-like domain-containing protein</fullName>
    </recommendedName>
</protein>
<dbReference type="InterPro" id="IPR002686">
    <property type="entry name" value="Transposase_17"/>
</dbReference>
<dbReference type="GO" id="GO:0006313">
    <property type="term" value="P:DNA transposition"/>
    <property type="evidence" value="ECO:0007669"/>
    <property type="project" value="InterPro"/>
</dbReference>
<reference evidence="2 3" key="1">
    <citation type="journal article" date="2016" name="Nat. Commun.">
        <title>Thousands of microbial genomes shed light on interconnected biogeochemical processes in an aquifer system.</title>
        <authorList>
            <person name="Anantharaman K."/>
            <person name="Brown C.T."/>
            <person name="Hug L.A."/>
            <person name="Sharon I."/>
            <person name="Castelle C.J."/>
            <person name="Probst A.J."/>
            <person name="Thomas B.C."/>
            <person name="Singh A."/>
            <person name="Wilkins M.J."/>
            <person name="Karaoz U."/>
            <person name="Brodie E.L."/>
            <person name="Williams K.H."/>
            <person name="Hubbard S.S."/>
            <person name="Banfield J.F."/>
        </authorList>
    </citation>
    <scope>NUCLEOTIDE SEQUENCE [LARGE SCALE GENOMIC DNA]</scope>
</reference>
<dbReference type="Proteomes" id="UP000176997">
    <property type="component" value="Unassembled WGS sequence"/>
</dbReference>
<dbReference type="Gene3D" id="3.30.70.1290">
    <property type="entry name" value="Transposase IS200-like"/>
    <property type="match status" value="1"/>
</dbReference>
<evidence type="ECO:0000259" key="1">
    <source>
        <dbReference type="SMART" id="SM01321"/>
    </source>
</evidence>
<evidence type="ECO:0000313" key="3">
    <source>
        <dbReference type="Proteomes" id="UP000176997"/>
    </source>
</evidence>
<evidence type="ECO:0000313" key="2">
    <source>
        <dbReference type="EMBL" id="OHA79640.1"/>
    </source>
</evidence>
<dbReference type="SUPFAM" id="SSF143422">
    <property type="entry name" value="Transposase IS200-like"/>
    <property type="match status" value="1"/>
</dbReference>
<comment type="caution">
    <text evidence="2">The sequence shown here is derived from an EMBL/GenBank/DDBJ whole genome shotgun (WGS) entry which is preliminary data.</text>
</comment>
<name>A0A1G2S3G7_9BACT</name>
<dbReference type="PANTHER" id="PTHR34322">
    <property type="entry name" value="TRANSPOSASE, Y1_TNP DOMAIN-CONTAINING"/>
    <property type="match status" value="1"/>
</dbReference>
<dbReference type="GO" id="GO:0004803">
    <property type="term" value="F:transposase activity"/>
    <property type="evidence" value="ECO:0007669"/>
    <property type="project" value="InterPro"/>
</dbReference>
<accession>A0A1G2S3G7</accession>
<feature type="domain" description="Transposase IS200-like" evidence="1">
    <location>
        <begin position="8"/>
        <end position="146"/>
    </location>
</feature>
<dbReference type="EMBL" id="MHUS01000044">
    <property type="protein sequence ID" value="OHA79640.1"/>
    <property type="molecule type" value="Genomic_DNA"/>
</dbReference>
<dbReference type="InterPro" id="IPR036515">
    <property type="entry name" value="Transposase_17_sf"/>
</dbReference>